<dbReference type="Proteomes" id="UP000501926">
    <property type="component" value="Chromosome"/>
</dbReference>
<evidence type="ECO:0000313" key="5">
    <source>
        <dbReference type="Proteomes" id="UP000501926"/>
    </source>
</evidence>
<dbReference type="InterPro" id="IPR011059">
    <property type="entry name" value="Metal-dep_hydrolase_composite"/>
</dbReference>
<organism evidence="3 4">
    <name type="scientific">Kuenenia stuttgartiensis</name>
    <dbReference type="NCBI Taxonomy" id="174633"/>
    <lineage>
        <taxon>Bacteria</taxon>
        <taxon>Pseudomonadati</taxon>
        <taxon>Planctomycetota</taxon>
        <taxon>Candidatus Brocadiia</taxon>
        <taxon>Candidatus Brocadiales</taxon>
        <taxon>Candidatus Brocadiaceae</taxon>
        <taxon>Candidatus Kuenenia</taxon>
    </lineage>
</organism>
<dbReference type="EMBL" id="LT934425">
    <property type="protein sequence ID" value="SOH02699.1"/>
    <property type="molecule type" value="Genomic_DNA"/>
</dbReference>
<keyword evidence="3" id="KW-0378">Hydrolase</keyword>
<dbReference type="Gene3D" id="3.20.20.140">
    <property type="entry name" value="Metal-dependent hydrolases"/>
    <property type="match status" value="1"/>
</dbReference>
<dbReference type="KEGG" id="kst:KSMBR1_0179"/>
<sequence>MDLDLIIEKGLLIDGTGMPGKKMDVGIKGNKIEVIDDHISCNTCTRIDAEGMIVAPGFIDIHSHSDFLWLACRESESKILDGVTTEVCGNCGLSAFPLRGKLLERRRQGLSKYGIVPSWRSAQGFFDVAEGINSSVNRAFLVGHGNIRACALGYDGRAATKDELSVMCKYLEEAMKAGAFGMSSGLVYPPGCYAEFDELVTMCNRVKEYGGLYATHIRNEGDDLENAIAEAIKVAEETGVNVQISHIKTMGQENWHKLEKVKALIAYAINEGVNVTCDRYPYTAAATDLDVILPAWVYDGGTEDQIQRLRDRAVRKRIAGEMSKTDESPFWSDIVISSVSTQKNRWMVGKSIAEIAAIQKKPPLEEVLDLLIEEDTRVDIFLFNMSEKNLESILSWDFVCVGSDSSTRSGEGVLADGNPHPRSYGTFSRVLGTFYREKKLFSIEEAIWKMTGIPAQKVGLDRRGFIKEGYFADITIFNPETITDKSTFANPHQYSVGVEYVIVNGNVTVQKGKHSGIKNGKILRKTS</sequence>
<dbReference type="Pfam" id="PF07969">
    <property type="entry name" value="Amidohydro_3"/>
    <property type="match status" value="1"/>
</dbReference>
<dbReference type="PANTHER" id="PTHR11647:SF1">
    <property type="entry name" value="COLLAPSIN RESPONSE MEDIATOR PROTEIN"/>
    <property type="match status" value="1"/>
</dbReference>
<proteinExistence type="predicted"/>
<dbReference type="SUPFAM" id="SSF51338">
    <property type="entry name" value="Composite domain of metallo-dependent hydrolases"/>
    <property type="match status" value="1"/>
</dbReference>
<accession>A0A2C9CA15</accession>
<dbReference type="Gene3D" id="2.30.40.10">
    <property type="entry name" value="Urease, subunit C, domain 1"/>
    <property type="match status" value="1"/>
</dbReference>
<name>A0A2C9CA15_KUEST</name>
<dbReference type="RefSeq" id="WP_099323641.1">
    <property type="nucleotide sequence ID" value="NZ_CP049055.1"/>
</dbReference>
<reference evidence="4" key="1">
    <citation type="submission" date="2017-10" db="EMBL/GenBank/DDBJ databases">
        <authorList>
            <person name="Frank J."/>
        </authorList>
    </citation>
    <scope>NUCLEOTIDE SEQUENCE [LARGE SCALE GENOMIC DNA]</scope>
</reference>
<dbReference type="Proteomes" id="UP000221734">
    <property type="component" value="Chromosome Kuenenia_stuttgartiensis_MBR1"/>
</dbReference>
<evidence type="ECO:0000313" key="3">
    <source>
        <dbReference type="EMBL" id="SOH02699.1"/>
    </source>
</evidence>
<evidence type="ECO:0000313" key="4">
    <source>
        <dbReference type="Proteomes" id="UP000221734"/>
    </source>
</evidence>
<dbReference type="EMBL" id="CP049055">
    <property type="protein sequence ID" value="QII11595.1"/>
    <property type="molecule type" value="Genomic_DNA"/>
</dbReference>
<dbReference type="InterPro" id="IPR023100">
    <property type="entry name" value="D-aminoacylase_insert_dom_sf"/>
</dbReference>
<gene>
    <name evidence="3" type="primary">dan</name>
    <name evidence="2" type="ORF">KsCSTR_22160</name>
    <name evidence="3" type="ORF">KSMBR1_0179</name>
</gene>
<dbReference type="AlphaFoldDB" id="A0A2C9CA15"/>
<keyword evidence="4" id="KW-1185">Reference proteome</keyword>
<dbReference type="InterPro" id="IPR013108">
    <property type="entry name" value="Amidohydro_3"/>
</dbReference>
<evidence type="ECO:0000313" key="2">
    <source>
        <dbReference type="EMBL" id="QII11595.1"/>
    </source>
</evidence>
<dbReference type="InterPro" id="IPR050378">
    <property type="entry name" value="Metallo-dep_Hydrolases_sf"/>
</dbReference>
<feature type="domain" description="Amidohydrolase 3" evidence="1">
    <location>
        <begin position="47"/>
        <end position="509"/>
    </location>
</feature>
<reference evidence="3" key="2">
    <citation type="submission" date="2017-10" db="EMBL/GenBank/DDBJ databases">
        <authorList>
            <person name="Banno H."/>
            <person name="Chua N.-H."/>
        </authorList>
    </citation>
    <scope>NUCLEOTIDE SEQUENCE [LARGE SCALE GENOMIC DNA]</scope>
    <source>
        <strain evidence="3">Kuenenia_mbr1_ru-nijmegen</strain>
    </source>
</reference>
<dbReference type="GO" id="GO:0047420">
    <property type="term" value="F:N-acyl-D-amino-acid deacylase activity"/>
    <property type="evidence" value="ECO:0007669"/>
    <property type="project" value="UniProtKB-EC"/>
</dbReference>
<evidence type="ECO:0000259" key="1">
    <source>
        <dbReference type="Pfam" id="PF07969"/>
    </source>
</evidence>
<dbReference type="CDD" id="cd01297">
    <property type="entry name" value="D-aminoacylase"/>
    <property type="match status" value="1"/>
</dbReference>
<dbReference type="Gene3D" id="3.30.1490.130">
    <property type="entry name" value="D-aminoacylase. Domain 3"/>
    <property type="match status" value="1"/>
</dbReference>
<dbReference type="InterPro" id="IPR032466">
    <property type="entry name" value="Metal_Hydrolase"/>
</dbReference>
<dbReference type="EC" id="3.5.1.81" evidence="3"/>
<reference evidence="2 5" key="3">
    <citation type="submission" date="2020-02" db="EMBL/GenBank/DDBJ databases">
        <title>Newly sequenced genome of strain CSTR1 showed variability in Candidatus Kuenenia stuttgartiensis genomes.</title>
        <authorList>
            <person name="Ding C."/>
            <person name="Adrian L."/>
        </authorList>
    </citation>
    <scope>NUCLEOTIDE SEQUENCE [LARGE SCALE GENOMIC DNA]</scope>
    <source>
        <strain evidence="2 5">CSTR1</strain>
    </source>
</reference>
<dbReference type="SUPFAM" id="SSF51556">
    <property type="entry name" value="Metallo-dependent hydrolases"/>
    <property type="match status" value="1"/>
</dbReference>
<dbReference type="PANTHER" id="PTHR11647">
    <property type="entry name" value="HYDRANTOINASE/DIHYDROPYRIMIDINASE FAMILY MEMBER"/>
    <property type="match status" value="1"/>
</dbReference>
<protein>
    <submittedName>
        <fullName evidence="3">Silmilar to D-aminoacylase</fullName>
        <ecNumber evidence="3">3.5.1.81</ecNumber>
    </submittedName>
</protein>
<dbReference type="OrthoDB" id="9775607at2"/>